<name>A0A151MGU0_ALLMI</name>
<keyword evidence="2" id="KW-1185">Reference proteome</keyword>
<organism evidence="1 2">
    <name type="scientific">Alligator mississippiensis</name>
    <name type="common">American alligator</name>
    <dbReference type="NCBI Taxonomy" id="8496"/>
    <lineage>
        <taxon>Eukaryota</taxon>
        <taxon>Metazoa</taxon>
        <taxon>Chordata</taxon>
        <taxon>Craniata</taxon>
        <taxon>Vertebrata</taxon>
        <taxon>Euteleostomi</taxon>
        <taxon>Archelosauria</taxon>
        <taxon>Archosauria</taxon>
        <taxon>Crocodylia</taxon>
        <taxon>Alligatoridae</taxon>
        <taxon>Alligatorinae</taxon>
        <taxon>Alligator</taxon>
    </lineage>
</organism>
<gene>
    <name evidence="1" type="ORF">Y1Q_0002358</name>
</gene>
<reference evidence="1 2" key="1">
    <citation type="journal article" date="2012" name="Genome Biol.">
        <title>Sequencing three crocodilian genomes to illuminate the evolution of archosaurs and amniotes.</title>
        <authorList>
            <person name="St John J.A."/>
            <person name="Braun E.L."/>
            <person name="Isberg S.R."/>
            <person name="Miles L.G."/>
            <person name="Chong A.Y."/>
            <person name="Gongora J."/>
            <person name="Dalzell P."/>
            <person name="Moran C."/>
            <person name="Bed'hom B."/>
            <person name="Abzhanov A."/>
            <person name="Burgess S.C."/>
            <person name="Cooksey A.M."/>
            <person name="Castoe T.A."/>
            <person name="Crawford N.G."/>
            <person name="Densmore L.D."/>
            <person name="Drew J.C."/>
            <person name="Edwards S.V."/>
            <person name="Faircloth B.C."/>
            <person name="Fujita M.K."/>
            <person name="Greenwold M.J."/>
            <person name="Hoffmann F.G."/>
            <person name="Howard J.M."/>
            <person name="Iguchi T."/>
            <person name="Janes D.E."/>
            <person name="Khan S.Y."/>
            <person name="Kohno S."/>
            <person name="de Koning A.J."/>
            <person name="Lance S.L."/>
            <person name="McCarthy F.M."/>
            <person name="McCormack J.E."/>
            <person name="Merchant M.E."/>
            <person name="Peterson D.G."/>
            <person name="Pollock D.D."/>
            <person name="Pourmand N."/>
            <person name="Raney B.J."/>
            <person name="Roessler K.A."/>
            <person name="Sanford J.R."/>
            <person name="Sawyer R.H."/>
            <person name="Schmidt C.J."/>
            <person name="Triplett E.W."/>
            <person name="Tuberville T.D."/>
            <person name="Venegas-Anaya M."/>
            <person name="Howard J.T."/>
            <person name="Jarvis E.D."/>
            <person name="Guillette L.J.Jr."/>
            <person name="Glenn T.C."/>
            <person name="Green R.E."/>
            <person name="Ray D.A."/>
        </authorList>
    </citation>
    <scope>NUCLEOTIDE SEQUENCE [LARGE SCALE GENOMIC DNA]</scope>
    <source>
        <strain evidence="1">KSC_2009_1</strain>
    </source>
</reference>
<protein>
    <submittedName>
        <fullName evidence="1">Uncharacterized protein</fullName>
    </submittedName>
</protein>
<sequence>MLLILCLLSSTGLAFWSAVSHNKFLYWESGIPFFGVNRKFGKRQIMRGNLLQAVAQTNLQRELQGEKMKFQERKNHYQEQVLSDISKRNIGHSTRVVM</sequence>
<dbReference type="AlphaFoldDB" id="A0A151MGU0"/>
<dbReference type="EMBL" id="AKHW03006178">
    <property type="protein sequence ID" value="KYO23742.1"/>
    <property type="molecule type" value="Genomic_DNA"/>
</dbReference>
<dbReference type="Proteomes" id="UP000050525">
    <property type="component" value="Unassembled WGS sequence"/>
</dbReference>
<comment type="caution">
    <text evidence="1">The sequence shown here is derived from an EMBL/GenBank/DDBJ whole genome shotgun (WGS) entry which is preliminary data.</text>
</comment>
<proteinExistence type="predicted"/>
<evidence type="ECO:0000313" key="2">
    <source>
        <dbReference type="Proteomes" id="UP000050525"/>
    </source>
</evidence>
<evidence type="ECO:0000313" key="1">
    <source>
        <dbReference type="EMBL" id="KYO23742.1"/>
    </source>
</evidence>
<accession>A0A151MGU0</accession>